<protein>
    <recommendedName>
        <fullName evidence="10">Proline--tRNA ligase</fullName>
        <ecNumber evidence="10">6.1.1.15</ecNumber>
    </recommendedName>
    <alternativeName>
        <fullName evidence="10">Prolyl-tRNA synthetase</fullName>
        <shortName evidence="10">ProRS</shortName>
    </alternativeName>
</protein>
<accession>A0A1X6WSX0</accession>
<dbReference type="GO" id="GO:0002161">
    <property type="term" value="F:aminoacyl-tRNA deacylase activity"/>
    <property type="evidence" value="ECO:0007669"/>
    <property type="project" value="InterPro"/>
</dbReference>
<dbReference type="SUPFAM" id="SSF52954">
    <property type="entry name" value="Class II aaRS ABD-related"/>
    <property type="match status" value="1"/>
</dbReference>
<dbReference type="RefSeq" id="WP_086952329.1">
    <property type="nucleotide sequence ID" value="NZ_FWFD01000015.1"/>
</dbReference>
<sequence length="566" mass="63658">MKQSKFFMPTLREVPSDAEAISHKMLLRGGYIRQVSSGYYAYLPLAYRVIKKLENIMREEFEAINANEMLLPAVIPAELWKESGRYSTYGDALLKLKDSNSKDFILGPTHEETFTDLIRNDVSSYKRLPMYLYQIQPKYRDEKRPRFGLLRGREFIMKDAYSFHATTESLDEGFKDFEVAYTKIFERCGLDFRVIIGDGGAMGSSDSKEFMAVSAIGEDTIVYSDSSDYSANLEMATALYTGKKSHESLLEIEKISTPDIKTIQELCDFIKVDAVKTIKSLFFMADEEPVMVLIRGDHELNDVKLKNFLGADFVEPATEEDAIKYLGANFGSLGPIGLSDKIKLIADLYVQDMTNVGVGANENDAHIINVTPGRDFEPESYTDLILAKEGEPSPDGQGNLKFAKGIELGHIFKLGTFYSEKMEANVLDENGREIPVQMGSYGIGVSRLLAAIAEQNADENGINWPKGTAPFDVHIIPINPKDDMQWNLALDIEKEMESRGIDCLLDDRKERPGVKFKDADLVGAPFRITVGKKAEEGIVEVKIKRTDEMLEIRRDELHDTLSILNK</sequence>
<organism evidence="12 13">
    <name type="scientific">Vagococcus fluvialis bH819</name>
    <dbReference type="NCBI Taxonomy" id="1255619"/>
    <lineage>
        <taxon>Bacteria</taxon>
        <taxon>Bacillati</taxon>
        <taxon>Bacillota</taxon>
        <taxon>Bacilli</taxon>
        <taxon>Lactobacillales</taxon>
        <taxon>Enterococcaceae</taxon>
        <taxon>Vagococcus</taxon>
    </lineage>
</organism>
<evidence type="ECO:0000259" key="11">
    <source>
        <dbReference type="PROSITE" id="PS50862"/>
    </source>
</evidence>
<dbReference type="InterPro" id="IPR006195">
    <property type="entry name" value="aa-tRNA-synth_II"/>
</dbReference>
<dbReference type="OrthoDB" id="9809052at2"/>
<dbReference type="InterPro" id="IPR045864">
    <property type="entry name" value="aa-tRNA-synth_II/BPL/LPL"/>
</dbReference>
<dbReference type="GO" id="GO:0016740">
    <property type="term" value="F:transferase activity"/>
    <property type="evidence" value="ECO:0007669"/>
    <property type="project" value="UniProtKB-ARBA"/>
</dbReference>
<dbReference type="AlphaFoldDB" id="A0A1X6WSX0"/>
<dbReference type="Gene3D" id="3.30.930.10">
    <property type="entry name" value="Bira Bifunctional Protein, Domain 2"/>
    <property type="match status" value="2"/>
</dbReference>
<evidence type="ECO:0000256" key="2">
    <source>
        <dbReference type="ARBA" id="ARBA00011738"/>
    </source>
</evidence>
<evidence type="ECO:0000256" key="10">
    <source>
        <dbReference type="HAMAP-Rule" id="MF_01569"/>
    </source>
</evidence>
<dbReference type="Gene3D" id="3.40.50.800">
    <property type="entry name" value="Anticodon-binding domain"/>
    <property type="match status" value="1"/>
</dbReference>
<dbReference type="GO" id="GO:0005829">
    <property type="term" value="C:cytosol"/>
    <property type="evidence" value="ECO:0007669"/>
    <property type="project" value="TreeGrafter"/>
</dbReference>
<dbReference type="InterPro" id="IPR004154">
    <property type="entry name" value="Anticodon-bd"/>
</dbReference>
<feature type="domain" description="Aminoacyl-transfer RNA synthetases class-II family profile" evidence="11">
    <location>
        <begin position="33"/>
        <end position="465"/>
    </location>
</feature>
<dbReference type="Pfam" id="PF03129">
    <property type="entry name" value="HGTP_anticodon"/>
    <property type="match status" value="1"/>
</dbReference>
<dbReference type="PROSITE" id="PS50862">
    <property type="entry name" value="AA_TRNA_LIGASE_II"/>
    <property type="match status" value="1"/>
</dbReference>
<evidence type="ECO:0000256" key="3">
    <source>
        <dbReference type="ARBA" id="ARBA00022490"/>
    </source>
</evidence>
<comment type="similarity">
    <text evidence="10">Belongs to the class-II aminoacyl-tRNA synthetase family. ProS type 1 subfamily.</text>
</comment>
<dbReference type="Pfam" id="PF04073">
    <property type="entry name" value="tRNA_edit"/>
    <property type="match status" value="1"/>
</dbReference>
<comment type="subcellular location">
    <subcellularLocation>
        <location evidence="1 10">Cytoplasm</location>
    </subcellularLocation>
</comment>
<dbReference type="InterPro" id="IPR044140">
    <property type="entry name" value="ProRS_anticodon_short"/>
</dbReference>
<dbReference type="InterPro" id="IPR036754">
    <property type="entry name" value="YbaK/aa-tRNA-synt-asso_dom_sf"/>
</dbReference>
<dbReference type="CDD" id="cd00861">
    <property type="entry name" value="ProRS_anticodon_short"/>
    <property type="match status" value="1"/>
</dbReference>
<dbReference type="PRINTS" id="PR01046">
    <property type="entry name" value="TRNASYNTHPRO"/>
</dbReference>
<keyword evidence="3 10" id="KW-0963">Cytoplasm</keyword>
<comment type="catalytic activity">
    <reaction evidence="9 10">
        <text>tRNA(Pro) + L-proline + ATP = L-prolyl-tRNA(Pro) + AMP + diphosphate</text>
        <dbReference type="Rhea" id="RHEA:14305"/>
        <dbReference type="Rhea" id="RHEA-COMP:9700"/>
        <dbReference type="Rhea" id="RHEA-COMP:9702"/>
        <dbReference type="ChEBI" id="CHEBI:30616"/>
        <dbReference type="ChEBI" id="CHEBI:33019"/>
        <dbReference type="ChEBI" id="CHEBI:60039"/>
        <dbReference type="ChEBI" id="CHEBI:78442"/>
        <dbReference type="ChEBI" id="CHEBI:78532"/>
        <dbReference type="ChEBI" id="CHEBI:456215"/>
        <dbReference type="EC" id="6.1.1.15"/>
    </reaction>
</comment>
<dbReference type="InterPro" id="IPR036621">
    <property type="entry name" value="Anticodon-bd_dom_sf"/>
</dbReference>
<comment type="subunit">
    <text evidence="2 10">Homodimer.</text>
</comment>
<dbReference type="InterPro" id="IPR002316">
    <property type="entry name" value="Pro-tRNA-ligase_IIa"/>
</dbReference>
<evidence type="ECO:0000313" key="12">
    <source>
        <dbReference type="EMBL" id="SLM86716.1"/>
    </source>
</evidence>
<dbReference type="Gene3D" id="3.90.960.10">
    <property type="entry name" value="YbaK/aminoacyl-tRNA synthetase-associated domain"/>
    <property type="match status" value="1"/>
</dbReference>
<dbReference type="CDD" id="cd00779">
    <property type="entry name" value="ProRS_core_prok"/>
    <property type="match status" value="1"/>
</dbReference>
<dbReference type="GO" id="GO:0004827">
    <property type="term" value="F:proline-tRNA ligase activity"/>
    <property type="evidence" value="ECO:0007669"/>
    <property type="project" value="UniProtKB-UniRule"/>
</dbReference>
<reference evidence="13" key="1">
    <citation type="submission" date="2017-02" db="EMBL/GenBank/DDBJ databases">
        <authorList>
            <person name="Dridi B."/>
        </authorList>
    </citation>
    <scope>NUCLEOTIDE SEQUENCE [LARGE SCALE GENOMIC DNA]</scope>
    <source>
        <strain evidence="13">bH819</strain>
    </source>
</reference>
<keyword evidence="5 10" id="KW-0547">Nucleotide-binding</keyword>
<keyword evidence="7 10" id="KW-0648">Protein biosynthesis</keyword>
<dbReference type="Pfam" id="PF00587">
    <property type="entry name" value="tRNA-synt_2b"/>
    <property type="match status" value="1"/>
</dbReference>
<comment type="domain">
    <text evidence="10">Consists of three domains: the N-terminal catalytic domain, the editing domain and the C-terminal anticodon-binding domain.</text>
</comment>
<name>A0A1X6WSX0_9ENTE</name>
<dbReference type="PANTHER" id="PTHR42753">
    <property type="entry name" value="MITOCHONDRIAL RIBOSOME PROTEIN L39/PROLYL-TRNA LIGASE FAMILY MEMBER"/>
    <property type="match status" value="1"/>
</dbReference>
<dbReference type="FunFam" id="3.40.50.800:FF:000011">
    <property type="entry name" value="Proline--tRNA ligase"/>
    <property type="match status" value="1"/>
</dbReference>
<evidence type="ECO:0000313" key="13">
    <source>
        <dbReference type="Proteomes" id="UP000195918"/>
    </source>
</evidence>
<keyword evidence="13" id="KW-1185">Reference proteome</keyword>
<dbReference type="SUPFAM" id="SSF55681">
    <property type="entry name" value="Class II aaRS and biotin synthetases"/>
    <property type="match status" value="1"/>
</dbReference>
<dbReference type="HAMAP" id="MF_01569">
    <property type="entry name" value="Pro_tRNA_synth_type1"/>
    <property type="match status" value="1"/>
</dbReference>
<dbReference type="NCBIfam" id="TIGR00409">
    <property type="entry name" value="proS_fam_II"/>
    <property type="match status" value="1"/>
</dbReference>
<evidence type="ECO:0000256" key="1">
    <source>
        <dbReference type="ARBA" id="ARBA00004496"/>
    </source>
</evidence>
<dbReference type="GO" id="GO:0140096">
    <property type="term" value="F:catalytic activity, acting on a protein"/>
    <property type="evidence" value="ECO:0007669"/>
    <property type="project" value="UniProtKB-ARBA"/>
</dbReference>
<gene>
    <name evidence="10" type="primary">proS</name>
    <name evidence="12" type="ORF">FM121_11515</name>
</gene>
<evidence type="ECO:0000256" key="9">
    <source>
        <dbReference type="ARBA" id="ARBA00047671"/>
    </source>
</evidence>
<comment type="function">
    <text evidence="10">Catalyzes the attachment of proline to tRNA(Pro) in a two-step reaction: proline is first activated by ATP to form Pro-AMP and then transferred to the acceptor end of tRNA(Pro). As ProRS can inadvertently accommodate and process non-cognate amino acids such as alanine and cysteine, to avoid such errors it has two additional distinct editing activities against alanine. One activity is designated as 'pretransfer' editing and involves the tRNA(Pro)-independent hydrolysis of activated Ala-AMP. The other activity is designated 'posttransfer' editing and involves deacylation of mischarged Ala-tRNA(Pro). The misacylated Cys-tRNA(Pro) is not edited by ProRS.</text>
</comment>
<evidence type="ECO:0000256" key="4">
    <source>
        <dbReference type="ARBA" id="ARBA00022598"/>
    </source>
</evidence>
<evidence type="ECO:0000256" key="5">
    <source>
        <dbReference type="ARBA" id="ARBA00022741"/>
    </source>
</evidence>
<evidence type="ECO:0000256" key="6">
    <source>
        <dbReference type="ARBA" id="ARBA00022840"/>
    </source>
</evidence>
<dbReference type="SUPFAM" id="SSF55826">
    <property type="entry name" value="YbaK/ProRS associated domain"/>
    <property type="match status" value="1"/>
</dbReference>
<keyword evidence="6 10" id="KW-0067">ATP-binding</keyword>
<dbReference type="InterPro" id="IPR023717">
    <property type="entry name" value="Pro-tRNA-Synthase_IIa_type1"/>
</dbReference>
<dbReference type="InterPro" id="IPR033730">
    <property type="entry name" value="ProRS_core_prok"/>
</dbReference>
<dbReference type="EC" id="6.1.1.15" evidence="10"/>
<dbReference type="InterPro" id="IPR050062">
    <property type="entry name" value="Pro-tRNA_synthetase"/>
</dbReference>
<dbReference type="InterPro" id="IPR002314">
    <property type="entry name" value="aa-tRNA-synt_IIb"/>
</dbReference>
<dbReference type="EMBL" id="FWFD01000015">
    <property type="protein sequence ID" value="SLM86716.1"/>
    <property type="molecule type" value="Genomic_DNA"/>
</dbReference>
<keyword evidence="4 10" id="KW-0436">Ligase</keyword>
<keyword evidence="8 10" id="KW-0030">Aminoacyl-tRNA synthetase</keyword>
<dbReference type="InterPro" id="IPR007214">
    <property type="entry name" value="YbaK/aa-tRNA-synth-assoc-dom"/>
</dbReference>
<dbReference type="GO" id="GO:0006433">
    <property type="term" value="P:prolyl-tRNA aminoacylation"/>
    <property type="evidence" value="ECO:0007669"/>
    <property type="project" value="UniProtKB-UniRule"/>
</dbReference>
<dbReference type="GO" id="GO:0005524">
    <property type="term" value="F:ATP binding"/>
    <property type="evidence" value="ECO:0007669"/>
    <property type="project" value="UniProtKB-UniRule"/>
</dbReference>
<dbReference type="CDD" id="cd04334">
    <property type="entry name" value="ProRS-INS"/>
    <property type="match status" value="1"/>
</dbReference>
<dbReference type="PANTHER" id="PTHR42753:SF2">
    <property type="entry name" value="PROLINE--TRNA LIGASE"/>
    <property type="match status" value="1"/>
</dbReference>
<dbReference type="NCBIfam" id="NF006625">
    <property type="entry name" value="PRK09194.1"/>
    <property type="match status" value="1"/>
</dbReference>
<dbReference type="InterPro" id="IPR004500">
    <property type="entry name" value="Pro-tRNA-synth_IIa_bac-type"/>
</dbReference>
<dbReference type="Proteomes" id="UP000195918">
    <property type="component" value="Unassembled WGS sequence"/>
</dbReference>
<evidence type="ECO:0000256" key="7">
    <source>
        <dbReference type="ARBA" id="ARBA00022917"/>
    </source>
</evidence>
<evidence type="ECO:0000256" key="8">
    <source>
        <dbReference type="ARBA" id="ARBA00023146"/>
    </source>
</evidence>
<proteinExistence type="inferred from homology"/>